<proteinExistence type="predicted"/>
<feature type="region of interest" description="Disordered" evidence="1">
    <location>
        <begin position="1"/>
        <end position="53"/>
    </location>
</feature>
<dbReference type="AlphaFoldDB" id="A0A392SHL2"/>
<dbReference type="Proteomes" id="UP000265520">
    <property type="component" value="Unassembled WGS sequence"/>
</dbReference>
<feature type="non-terminal residue" evidence="2">
    <location>
        <position position="53"/>
    </location>
</feature>
<evidence type="ECO:0000256" key="1">
    <source>
        <dbReference type="SAM" id="MobiDB-lite"/>
    </source>
</evidence>
<feature type="compositionally biased region" description="Basic and acidic residues" evidence="1">
    <location>
        <begin position="1"/>
        <end position="11"/>
    </location>
</feature>
<organism evidence="2 3">
    <name type="scientific">Trifolium medium</name>
    <dbReference type="NCBI Taxonomy" id="97028"/>
    <lineage>
        <taxon>Eukaryota</taxon>
        <taxon>Viridiplantae</taxon>
        <taxon>Streptophyta</taxon>
        <taxon>Embryophyta</taxon>
        <taxon>Tracheophyta</taxon>
        <taxon>Spermatophyta</taxon>
        <taxon>Magnoliopsida</taxon>
        <taxon>eudicotyledons</taxon>
        <taxon>Gunneridae</taxon>
        <taxon>Pentapetalae</taxon>
        <taxon>rosids</taxon>
        <taxon>fabids</taxon>
        <taxon>Fabales</taxon>
        <taxon>Fabaceae</taxon>
        <taxon>Papilionoideae</taxon>
        <taxon>50 kb inversion clade</taxon>
        <taxon>NPAAA clade</taxon>
        <taxon>Hologalegina</taxon>
        <taxon>IRL clade</taxon>
        <taxon>Trifolieae</taxon>
        <taxon>Trifolium</taxon>
    </lineage>
</organism>
<evidence type="ECO:0000313" key="3">
    <source>
        <dbReference type="Proteomes" id="UP000265520"/>
    </source>
</evidence>
<name>A0A392SHL2_9FABA</name>
<accession>A0A392SHL2</accession>
<keyword evidence="3" id="KW-1185">Reference proteome</keyword>
<comment type="caution">
    <text evidence="2">The sequence shown here is derived from an EMBL/GenBank/DDBJ whole genome shotgun (WGS) entry which is preliminary data.</text>
</comment>
<sequence length="53" mass="5900">MMADKLKERKAAAGGAEVTPPSPPQRHEKWKRAQLKPSGEYTSEATRHIAENI</sequence>
<dbReference type="EMBL" id="LXQA010382151">
    <property type="protein sequence ID" value="MCI48129.1"/>
    <property type="molecule type" value="Genomic_DNA"/>
</dbReference>
<reference evidence="2 3" key="1">
    <citation type="journal article" date="2018" name="Front. Plant Sci.">
        <title>Red Clover (Trifolium pratense) and Zigzag Clover (T. medium) - A Picture of Genomic Similarities and Differences.</title>
        <authorList>
            <person name="Dluhosova J."/>
            <person name="Istvanek J."/>
            <person name="Nedelnik J."/>
            <person name="Repkova J."/>
        </authorList>
    </citation>
    <scope>NUCLEOTIDE SEQUENCE [LARGE SCALE GENOMIC DNA]</scope>
    <source>
        <strain evidence="3">cv. 10/8</strain>
        <tissue evidence="2">Leaf</tissue>
    </source>
</reference>
<evidence type="ECO:0000313" key="2">
    <source>
        <dbReference type="EMBL" id="MCI48129.1"/>
    </source>
</evidence>
<protein>
    <submittedName>
        <fullName evidence="2">TNP1</fullName>
    </submittedName>
</protein>